<dbReference type="GO" id="GO:0006406">
    <property type="term" value="P:mRNA export from nucleus"/>
    <property type="evidence" value="ECO:0007669"/>
    <property type="project" value="InterPro"/>
</dbReference>
<evidence type="ECO:0000256" key="4">
    <source>
        <dbReference type="PROSITE-ProRule" id="PRU00221"/>
    </source>
</evidence>
<dbReference type="PROSITE" id="PS50082">
    <property type="entry name" value="WD_REPEATS_2"/>
    <property type="match status" value="3"/>
</dbReference>
<keyword evidence="1 4" id="KW-0853">WD repeat</keyword>
<protein>
    <recommendedName>
        <fullName evidence="7">Anaphase-promoting complex subunit 4 WD40 domain-containing protein</fullName>
    </recommendedName>
</protein>
<accession>A0A8H7AEP8</accession>
<evidence type="ECO:0000256" key="3">
    <source>
        <dbReference type="ARBA" id="ARBA00046343"/>
    </source>
</evidence>
<dbReference type="InterPro" id="IPR020472">
    <property type="entry name" value="WD40_PAC1"/>
</dbReference>
<dbReference type="SUPFAM" id="SSF50978">
    <property type="entry name" value="WD40 repeat-like"/>
    <property type="match status" value="1"/>
</dbReference>
<dbReference type="Gene3D" id="2.130.10.10">
    <property type="entry name" value="YVTN repeat-like/Quinoprotein amine dehydrogenase"/>
    <property type="match status" value="2"/>
</dbReference>
<dbReference type="AlphaFoldDB" id="A0A8H7AEP8"/>
<dbReference type="PROSITE" id="PS50294">
    <property type="entry name" value="WD_REPEATS_REGION"/>
    <property type="match status" value="3"/>
</dbReference>
<evidence type="ECO:0000313" key="6">
    <source>
        <dbReference type="Proteomes" id="UP000606974"/>
    </source>
</evidence>
<evidence type="ECO:0000256" key="1">
    <source>
        <dbReference type="ARBA" id="ARBA00022574"/>
    </source>
</evidence>
<sequence>MAPLVQRRQISKDRFGIVFGSHKSQSYIDPLVRGAPSSLHRTISWNATGTLIATGSTDRTIRVWNPEIATSKSQIELRGHTQAVEKVLFNPTREFELVSCASDGTVRFWDTRSKVCTTKLDVGGEVFTLSWSVDGTVLVAGTKNDVLFPISTTSTPAILGRHPQTTQTNQTCFSNAYPPGDLLLTHSDGSVSIRSYPSFSTIHTLMAHTSSCTAIAYSPNGKYLAVGGSDALISLWDTTDWVCRRTLSNPTFGAVKGLSWSWDGRFIVGASEDVSSGDGAGMGSGGLEIYHAESGDVVYTVPTGTSGIPAVEWHPSRYWLAHSQIEASTGKSMLKVVGAAGVGLSI</sequence>
<dbReference type="InterPro" id="IPR015943">
    <property type="entry name" value="WD40/YVTN_repeat-like_dom_sf"/>
</dbReference>
<dbReference type="PANTHER" id="PTHR22839:SF0">
    <property type="entry name" value="THO COMPLEX SUBUNIT 3"/>
    <property type="match status" value="1"/>
</dbReference>
<reference evidence="5" key="1">
    <citation type="submission" date="2020-02" db="EMBL/GenBank/DDBJ databases">
        <authorList>
            <person name="Palmer J.M."/>
        </authorList>
    </citation>
    <scope>NUCLEOTIDE SEQUENCE</scope>
    <source>
        <strain evidence="5">EPUS1.4</strain>
        <tissue evidence="5">Thallus</tissue>
    </source>
</reference>
<dbReference type="OrthoDB" id="340259at2759"/>
<organism evidence="5 6">
    <name type="scientific">Endocarpon pusillum</name>
    <dbReference type="NCBI Taxonomy" id="364733"/>
    <lineage>
        <taxon>Eukaryota</taxon>
        <taxon>Fungi</taxon>
        <taxon>Dikarya</taxon>
        <taxon>Ascomycota</taxon>
        <taxon>Pezizomycotina</taxon>
        <taxon>Eurotiomycetes</taxon>
        <taxon>Chaetothyriomycetidae</taxon>
        <taxon>Verrucariales</taxon>
        <taxon>Verrucariaceae</taxon>
        <taxon>Endocarpon</taxon>
    </lineage>
</organism>
<feature type="repeat" description="WD" evidence="4">
    <location>
        <begin position="42"/>
        <end position="65"/>
    </location>
</feature>
<dbReference type="PROSITE" id="PS00678">
    <property type="entry name" value="WD_REPEATS_1"/>
    <property type="match status" value="1"/>
</dbReference>
<dbReference type="PRINTS" id="PR00320">
    <property type="entry name" value="GPROTEINBRPT"/>
</dbReference>
<feature type="repeat" description="WD" evidence="4">
    <location>
        <begin position="205"/>
        <end position="237"/>
    </location>
</feature>
<dbReference type="SMART" id="SM00320">
    <property type="entry name" value="WD40"/>
    <property type="match status" value="5"/>
</dbReference>
<evidence type="ECO:0000313" key="5">
    <source>
        <dbReference type="EMBL" id="KAF7505741.1"/>
    </source>
</evidence>
<gene>
    <name evidence="5" type="ORF">GJ744_000507</name>
</gene>
<dbReference type="InterPro" id="IPR019775">
    <property type="entry name" value="WD40_repeat_CS"/>
</dbReference>
<proteinExistence type="inferred from homology"/>
<feature type="repeat" description="WD" evidence="4">
    <location>
        <begin position="77"/>
        <end position="119"/>
    </location>
</feature>
<evidence type="ECO:0008006" key="7">
    <source>
        <dbReference type="Google" id="ProtNLM"/>
    </source>
</evidence>
<dbReference type="Proteomes" id="UP000606974">
    <property type="component" value="Unassembled WGS sequence"/>
</dbReference>
<keyword evidence="2" id="KW-0677">Repeat</keyword>
<dbReference type="GO" id="GO:0000445">
    <property type="term" value="C:THO complex part of transcription export complex"/>
    <property type="evidence" value="ECO:0007669"/>
    <property type="project" value="TreeGrafter"/>
</dbReference>
<dbReference type="EMBL" id="JAACFV010000102">
    <property type="protein sequence ID" value="KAF7505741.1"/>
    <property type="molecule type" value="Genomic_DNA"/>
</dbReference>
<dbReference type="Pfam" id="PF00400">
    <property type="entry name" value="WD40"/>
    <property type="match status" value="4"/>
</dbReference>
<dbReference type="PANTHER" id="PTHR22839">
    <property type="entry name" value="THO COMPLEX SUBUNIT 3 THO3"/>
    <property type="match status" value="1"/>
</dbReference>
<comment type="caution">
    <text evidence="5">The sequence shown here is derived from an EMBL/GenBank/DDBJ whole genome shotgun (WGS) entry which is preliminary data.</text>
</comment>
<comment type="similarity">
    <text evidence="3">Belongs to the THOC3 family.</text>
</comment>
<dbReference type="InterPro" id="IPR001680">
    <property type="entry name" value="WD40_rpt"/>
</dbReference>
<name>A0A8H7AEP8_9EURO</name>
<evidence type="ECO:0000256" key="2">
    <source>
        <dbReference type="ARBA" id="ARBA00022737"/>
    </source>
</evidence>
<dbReference type="InterPro" id="IPR036322">
    <property type="entry name" value="WD40_repeat_dom_sf"/>
</dbReference>
<dbReference type="InterPro" id="IPR040132">
    <property type="entry name" value="Tex1/THOC3"/>
</dbReference>
<keyword evidence="6" id="KW-1185">Reference proteome</keyword>